<evidence type="ECO:0008006" key="4">
    <source>
        <dbReference type="Google" id="ProtNLM"/>
    </source>
</evidence>
<name>A0ABQ3XJS1_9ACTN</name>
<organism evidence="2 3">
    <name type="scientific">Actinoplanes couchii</name>
    <dbReference type="NCBI Taxonomy" id="403638"/>
    <lineage>
        <taxon>Bacteria</taxon>
        <taxon>Bacillati</taxon>
        <taxon>Actinomycetota</taxon>
        <taxon>Actinomycetes</taxon>
        <taxon>Micromonosporales</taxon>
        <taxon>Micromonosporaceae</taxon>
        <taxon>Actinoplanes</taxon>
    </lineage>
</organism>
<gene>
    <name evidence="2" type="ORF">Aco03nite_071500</name>
</gene>
<dbReference type="Proteomes" id="UP000612282">
    <property type="component" value="Unassembled WGS sequence"/>
</dbReference>
<accession>A0ABQ3XJS1</accession>
<sequence>MPERPNNIRSSRVLEQSYSGGDLNVVRRLLAESNTEETRLNNSPYRGQHRAEHAGHPEASSRDRSSRVGRHHADPAEDHHTNRR</sequence>
<feature type="compositionally biased region" description="Polar residues" evidence="1">
    <location>
        <begin position="7"/>
        <end position="19"/>
    </location>
</feature>
<feature type="compositionally biased region" description="Basic and acidic residues" evidence="1">
    <location>
        <begin position="49"/>
        <end position="84"/>
    </location>
</feature>
<comment type="caution">
    <text evidence="2">The sequence shown here is derived from an EMBL/GenBank/DDBJ whole genome shotgun (WGS) entry which is preliminary data.</text>
</comment>
<evidence type="ECO:0000313" key="2">
    <source>
        <dbReference type="EMBL" id="GID58746.1"/>
    </source>
</evidence>
<evidence type="ECO:0000256" key="1">
    <source>
        <dbReference type="SAM" id="MobiDB-lite"/>
    </source>
</evidence>
<reference evidence="2 3" key="1">
    <citation type="submission" date="2021-01" db="EMBL/GenBank/DDBJ databases">
        <title>Whole genome shotgun sequence of Actinoplanes couchii NBRC 106145.</title>
        <authorList>
            <person name="Komaki H."/>
            <person name="Tamura T."/>
        </authorList>
    </citation>
    <scope>NUCLEOTIDE SEQUENCE [LARGE SCALE GENOMIC DNA]</scope>
    <source>
        <strain evidence="2 3">NBRC 106145</strain>
    </source>
</reference>
<proteinExistence type="predicted"/>
<dbReference type="RefSeq" id="WP_203803770.1">
    <property type="nucleotide sequence ID" value="NZ_BAAAQE010000007.1"/>
</dbReference>
<evidence type="ECO:0000313" key="3">
    <source>
        <dbReference type="Proteomes" id="UP000612282"/>
    </source>
</evidence>
<protein>
    <recommendedName>
        <fullName evidence="4">Ankyrin</fullName>
    </recommendedName>
</protein>
<feature type="region of interest" description="Disordered" evidence="1">
    <location>
        <begin position="1"/>
        <end position="84"/>
    </location>
</feature>
<dbReference type="EMBL" id="BOMG01000089">
    <property type="protein sequence ID" value="GID58746.1"/>
    <property type="molecule type" value="Genomic_DNA"/>
</dbReference>
<keyword evidence="3" id="KW-1185">Reference proteome</keyword>